<accession>A0A5C7I717</accession>
<dbReference type="InterPro" id="IPR042467">
    <property type="entry name" value="Peptidase_C65_otubain_sub2"/>
</dbReference>
<dbReference type="EMBL" id="VAHF01000004">
    <property type="protein sequence ID" value="TXG65011.1"/>
    <property type="molecule type" value="Genomic_DNA"/>
</dbReference>
<dbReference type="GO" id="GO:0043130">
    <property type="term" value="F:ubiquitin binding"/>
    <property type="evidence" value="ECO:0007669"/>
    <property type="project" value="TreeGrafter"/>
</dbReference>
<sequence>MILGEQYAAIRCTRGDGNCFFRSFVFSYLEHILDSQDQAEVDCIKAKVEECRKTLQSLGYTDFTFEDFFVILAKLANGNRKFSNPPNFNNSSNRGCHKTPGSSTKWQKLD</sequence>
<reference evidence="3" key="1">
    <citation type="journal article" date="2019" name="Gigascience">
        <title>De novo genome assembly of the endangered Acer yangbiense, a plant species with extremely small populations endemic to Yunnan Province, China.</title>
        <authorList>
            <person name="Yang J."/>
            <person name="Wariss H.M."/>
            <person name="Tao L."/>
            <person name="Zhang R."/>
            <person name="Yun Q."/>
            <person name="Hollingsworth P."/>
            <person name="Dao Z."/>
            <person name="Luo G."/>
            <person name="Guo H."/>
            <person name="Ma Y."/>
            <person name="Sun W."/>
        </authorList>
    </citation>
    <scope>NUCLEOTIDE SEQUENCE [LARGE SCALE GENOMIC DNA]</scope>
    <source>
        <strain evidence="3">cv. Malutang</strain>
    </source>
</reference>
<dbReference type="AlphaFoldDB" id="A0A5C7I717"/>
<organism evidence="2 3">
    <name type="scientific">Acer yangbiense</name>
    <dbReference type="NCBI Taxonomy" id="1000413"/>
    <lineage>
        <taxon>Eukaryota</taxon>
        <taxon>Viridiplantae</taxon>
        <taxon>Streptophyta</taxon>
        <taxon>Embryophyta</taxon>
        <taxon>Tracheophyta</taxon>
        <taxon>Spermatophyta</taxon>
        <taxon>Magnoliopsida</taxon>
        <taxon>eudicotyledons</taxon>
        <taxon>Gunneridae</taxon>
        <taxon>Pentapetalae</taxon>
        <taxon>rosids</taxon>
        <taxon>malvids</taxon>
        <taxon>Sapindales</taxon>
        <taxon>Sapindaceae</taxon>
        <taxon>Hippocastanoideae</taxon>
        <taxon>Acereae</taxon>
        <taxon>Acer</taxon>
    </lineage>
</organism>
<dbReference type="GO" id="GO:0005634">
    <property type="term" value="C:nucleus"/>
    <property type="evidence" value="ECO:0007669"/>
    <property type="project" value="TreeGrafter"/>
</dbReference>
<dbReference type="GO" id="GO:0071108">
    <property type="term" value="P:protein K48-linked deubiquitination"/>
    <property type="evidence" value="ECO:0007669"/>
    <property type="project" value="TreeGrafter"/>
</dbReference>
<proteinExistence type="predicted"/>
<dbReference type="GO" id="GO:0004843">
    <property type="term" value="F:cysteine-type deubiquitinase activity"/>
    <property type="evidence" value="ECO:0007669"/>
    <property type="project" value="TreeGrafter"/>
</dbReference>
<dbReference type="Pfam" id="PF10275">
    <property type="entry name" value="Peptidase_C65"/>
    <property type="match status" value="1"/>
</dbReference>
<dbReference type="PANTHER" id="PTHR12931:SF15">
    <property type="entry name" value="UBIQUITIN THIOESTERASE OTUBAIN-LIKE"/>
    <property type="match status" value="1"/>
</dbReference>
<dbReference type="OrthoDB" id="18915at2759"/>
<dbReference type="SUPFAM" id="SSF54001">
    <property type="entry name" value="Cysteine proteinases"/>
    <property type="match status" value="1"/>
</dbReference>
<dbReference type="Gene3D" id="1.20.1300.20">
    <property type="entry name" value="Peptidase C65 Otubain, subdomain 2"/>
    <property type="match status" value="1"/>
</dbReference>
<dbReference type="InterPro" id="IPR038765">
    <property type="entry name" value="Papain-like_cys_pep_sf"/>
</dbReference>
<dbReference type="Proteomes" id="UP000323000">
    <property type="component" value="Chromosome 4"/>
</dbReference>
<evidence type="ECO:0000313" key="2">
    <source>
        <dbReference type="EMBL" id="TXG65011.1"/>
    </source>
</evidence>
<evidence type="ECO:0000313" key="3">
    <source>
        <dbReference type="Proteomes" id="UP000323000"/>
    </source>
</evidence>
<comment type="caution">
    <text evidence="2">The sequence shown here is derived from an EMBL/GenBank/DDBJ whole genome shotgun (WGS) entry which is preliminary data.</text>
</comment>
<feature type="compositionally biased region" description="Low complexity" evidence="1">
    <location>
        <begin position="83"/>
        <end position="93"/>
    </location>
</feature>
<evidence type="ECO:0000256" key="1">
    <source>
        <dbReference type="SAM" id="MobiDB-lite"/>
    </source>
</evidence>
<feature type="compositionally biased region" description="Polar residues" evidence="1">
    <location>
        <begin position="100"/>
        <end position="110"/>
    </location>
</feature>
<keyword evidence="3" id="KW-1185">Reference proteome</keyword>
<evidence type="ECO:0008006" key="4">
    <source>
        <dbReference type="Google" id="ProtNLM"/>
    </source>
</evidence>
<protein>
    <recommendedName>
        <fullName evidence="4">OTU domain-containing protein</fullName>
    </recommendedName>
</protein>
<feature type="region of interest" description="Disordered" evidence="1">
    <location>
        <begin position="83"/>
        <end position="110"/>
    </location>
</feature>
<dbReference type="InterPro" id="IPR019400">
    <property type="entry name" value="Peptidase_C65_otubain"/>
</dbReference>
<dbReference type="PANTHER" id="PTHR12931">
    <property type="entry name" value="UBIQUITIN THIOLESTERASE PROTEIN OTUB"/>
    <property type="match status" value="1"/>
</dbReference>
<name>A0A5C7I717_9ROSI</name>
<gene>
    <name evidence="2" type="ORF">EZV62_012005</name>
</gene>